<keyword evidence="2 6" id="KW-0812">Transmembrane</keyword>
<evidence type="ECO:0000256" key="3">
    <source>
        <dbReference type="ARBA" id="ARBA00022989"/>
    </source>
</evidence>
<feature type="transmembrane region" description="Helical" evidence="6">
    <location>
        <begin position="338"/>
        <end position="363"/>
    </location>
</feature>
<evidence type="ECO:0000313" key="7">
    <source>
        <dbReference type="Proteomes" id="UP000887569"/>
    </source>
</evidence>
<dbReference type="GO" id="GO:0016020">
    <property type="term" value="C:membrane"/>
    <property type="evidence" value="ECO:0007669"/>
    <property type="project" value="UniProtKB-SubCell"/>
</dbReference>
<feature type="transmembrane region" description="Helical" evidence="6">
    <location>
        <begin position="246"/>
        <end position="267"/>
    </location>
</feature>
<dbReference type="InterPro" id="IPR049680">
    <property type="entry name" value="FLVCR1-2_SLC49-like"/>
</dbReference>
<keyword evidence="7" id="KW-1185">Reference proteome</keyword>
<feature type="transmembrane region" description="Helical" evidence="6">
    <location>
        <begin position="68"/>
        <end position="87"/>
    </location>
</feature>
<dbReference type="PANTHER" id="PTHR10924">
    <property type="entry name" value="MAJOR FACILITATOR SUPERFAMILY PROTEIN-RELATED"/>
    <property type="match status" value="1"/>
</dbReference>
<evidence type="ECO:0000256" key="2">
    <source>
        <dbReference type="ARBA" id="ARBA00022692"/>
    </source>
</evidence>
<feature type="transmembrane region" description="Helical" evidence="6">
    <location>
        <begin position="128"/>
        <end position="147"/>
    </location>
</feature>
<dbReference type="PANTHER" id="PTHR10924:SF6">
    <property type="entry name" value="SOLUTE CARRIER FAMILY 49 MEMBER A3"/>
    <property type="match status" value="1"/>
</dbReference>
<evidence type="ECO:0000256" key="1">
    <source>
        <dbReference type="ARBA" id="ARBA00004141"/>
    </source>
</evidence>
<evidence type="ECO:0000256" key="5">
    <source>
        <dbReference type="SAM" id="MobiDB-lite"/>
    </source>
</evidence>
<feature type="transmembrane region" description="Helical" evidence="6">
    <location>
        <begin position="375"/>
        <end position="399"/>
    </location>
</feature>
<dbReference type="SUPFAM" id="SSF103473">
    <property type="entry name" value="MFS general substrate transporter"/>
    <property type="match status" value="1"/>
</dbReference>
<dbReference type="WBParaSite" id="PgR054_g051_t06">
    <property type="protein sequence ID" value="PgR054_g051_t06"/>
    <property type="gene ID" value="PgR054_g051"/>
</dbReference>
<protein>
    <submittedName>
        <fullName evidence="8">Major facilitator superfamily (MFS) profile domain-containing protein</fullName>
    </submittedName>
</protein>
<dbReference type="InterPro" id="IPR011701">
    <property type="entry name" value="MFS"/>
</dbReference>
<proteinExistence type="predicted"/>
<comment type="subcellular location">
    <subcellularLocation>
        <location evidence="1">Membrane</location>
        <topology evidence="1">Multi-pass membrane protein</topology>
    </subcellularLocation>
</comment>
<reference evidence="8" key="1">
    <citation type="submission" date="2022-11" db="UniProtKB">
        <authorList>
            <consortium name="WormBaseParasite"/>
        </authorList>
    </citation>
    <scope>IDENTIFICATION</scope>
</reference>
<feature type="transmembrane region" description="Helical" evidence="6">
    <location>
        <begin position="434"/>
        <end position="454"/>
    </location>
</feature>
<dbReference type="GO" id="GO:0022857">
    <property type="term" value="F:transmembrane transporter activity"/>
    <property type="evidence" value="ECO:0007669"/>
    <property type="project" value="InterPro"/>
</dbReference>
<accession>A0A915BRF2</accession>
<dbReference type="Gene3D" id="1.20.1250.20">
    <property type="entry name" value="MFS general substrate transporter like domains"/>
    <property type="match status" value="1"/>
</dbReference>
<feature type="transmembrane region" description="Helical" evidence="6">
    <location>
        <begin position="33"/>
        <end position="56"/>
    </location>
</feature>
<dbReference type="InterPro" id="IPR036259">
    <property type="entry name" value="MFS_trans_sf"/>
</dbReference>
<feature type="transmembrane region" description="Helical" evidence="6">
    <location>
        <begin position="99"/>
        <end position="116"/>
    </location>
</feature>
<sequence>MHETADSPWQQPLSSNNEQLQPPLAFRVYRRRWIVVAVVAMLASSNSMLWIAFAAVDNHVTAFYHSKAAWFAVVYLIFTVPSGIVAMSLDRRVGLRGSLMIAAWTNVTGAVLRFISSFLSDSLRFPCGLAGQVLAAWAYPFIMFLPTKIANTWFSPNERAIATTIATMSNPLGVFSANIISPLIVRKAVHVRILNGVLVVSPLIACAAALVGLTESQPQVPPSFSAAQAEIGFRAGLKRCLTSRSYLLLLITMGGGNAMFTSVYSIIHILLCPSGYSNGFIGFCGALMIGCGIVGAMVSGVLASRTKCYEQIMKISVAFTVLSFLLFLQLTLHPHMEWLLAIAAAMFGIFGLAAYPVGLELAAECTFPASQTISMGLVVISGQVKFVKIDFYAFAVALLQVVRMTARRLQYDYMHIQSCTTDEAKTIVPLDNTFPVMIVSAVGTAIVIIFFALYRPNYKRSILERRNQKRLADANPAQGQMPKQETPLDEVNVEP</sequence>
<feature type="transmembrane region" description="Helical" evidence="6">
    <location>
        <begin position="279"/>
        <end position="303"/>
    </location>
</feature>
<name>A0A915BRF2_PARUN</name>
<keyword evidence="3 6" id="KW-1133">Transmembrane helix</keyword>
<keyword evidence="4 6" id="KW-0472">Membrane</keyword>
<feature type="transmembrane region" description="Helical" evidence="6">
    <location>
        <begin position="315"/>
        <end position="332"/>
    </location>
</feature>
<evidence type="ECO:0000256" key="6">
    <source>
        <dbReference type="SAM" id="Phobius"/>
    </source>
</evidence>
<evidence type="ECO:0000313" key="8">
    <source>
        <dbReference type="WBParaSite" id="PgR054_g051_t06"/>
    </source>
</evidence>
<organism evidence="7 8">
    <name type="scientific">Parascaris univalens</name>
    <name type="common">Nematode worm</name>
    <dbReference type="NCBI Taxonomy" id="6257"/>
    <lineage>
        <taxon>Eukaryota</taxon>
        <taxon>Metazoa</taxon>
        <taxon>Ecdysozoa</taxon>
        <taxon>Nematoda</taxon>
        <taxon>Chromadorea</taxon>
        <taxon>Rhabditida</taxon>
        <taxon>Spirurina</taxon>
        <taxon>Ascaridomorpha</taxon>
        <taxon>Ascaridoidea</taxon>
        <taxon>Ascarididae</taxon>
        <taxon>Parascaris</taxon>
    </lineage>
</organism>
<dbReference type="Pfam" id="PF07690">
    <property type="entry name" value="MFS_1"/>
    <property type="match status" value="1"/>
</dbReference>
<evidence type="ECO:0000256" key="4">
    <source>
        <dbReference type="ARBA" id="ARBA00023136"/>
    </source>
</evidence>
<feature type="region of interest" description="Disordered" evidence="5">
    <location>
        <begin position="473"/>
        <end position="495"/>
    </location>
</feature>
<dbReference type="AlphaFoldDB" id="A0A915BRF2"/>
<dbReference type="Proteomes" id="UP000887569">
    <property type="component" value="Unplaced"/>
</dbReference>